<dbReference type="Pfam" id="PF12949">
    <property type="entry name" value="HeH"/>
    <property type="match status" value="1"/>
</dbReference>
<feature type="compositionally biased region" description="Basic residues" evidence="7">
    <location>
        <begin position="96"/>
        <end position="106"/>
    </location>
</feature>
<feature type="compositionally biased region" description="Acidic residues" evidence="7">
    <location>
        <begin position="315"/>
        <end position="335"/>
    </location>
</feature>
<dbReference type="AlphaFoldDB" id="A0A8H5GJ16"/>
<dbReference type="GO" id="GO:0034399">
    <property type="term" value="C:nuclear periphery"/>
    <property type="evidence" value="ECO:0007669"/>
    <property type="project" value="TreeGrafter"/>
</dbReference>
<dbReference type="InterPro" id="IPR025856">
    <property type="entry name" value="HeH/LEM_domain"/>
</dbReference>
<feature type="compositionally biased region" description="Acidic residues" evidence="7">
    <location>
        <begin position="150"/>
        <end position="159"/>
    </location>
</feature>
<dbReference type="GO" id="GO:0003682">
    <property type="term" value="F:chromatin binding"/>
    <property type="evidence" value="ECO:0007669"/>
    <property type="project" value="InterPro"/>
</dbReference>
<comment type="subcellular location">
    <subcellularLocation>
        <location evidence="1">Nucleus inner membrane</location>
    </subcellularLocation>
</comment>
<evidence type="ECO:0000256" key="6">
    <source>
        <dbReference type="ARBA" id="ARBA00023242"/>
    </source>
</evidence>
<feature type="region of interest" description="Disordered" evidence="7">
    <location>
        <begin position="66"/>
        <end position="285"/>
    </location>
</feature>
<keyword evidence="12" id="KW-1185">Reference proteome</keyword>
<dbReference type="GO" id="GO:0005783">
    <property type="term" value="C:endoplasmic reticulum"/>
    <property type="evidence" value="ECO:0007669"/>
    <property type="project" value="TreeGrafter"/>
</dbReference>
<evidence type="ECO:0000256" key="5">
    <source>
        <dbReference type="ARBA" id="ARBA00023136"/>
    </source>
</evidence>
<comment type="caution">
    <text evidence="11">The sequence shown here is derived from an EMBL/GenBank/DDBJ whole genome shotgun (WGS) entry which is preliminary data.</text>
</comment>
<keyword evidence="3 8" id="KW-0812">Transmembrane</keyword>
<dbReference type="InterPro" id="IPR041885">
    <property type="entry name" value="MAN1_winged_helix_dom"/>
</dbReference>
<evidence type="ECO:0000313" key="12">
    <source>
        <dbReference type="Proteomes" id="UP000559256"/>
    </source>
</evidence>
<keyword evidence="2" id="KW-0597">Phosphoprotein</keyword>
<evidence type="ECO:0000259" key="10">
    <source>
        <dbReference type="Pfam" id="PF12949"/>
    </source>
</evidence>
<dbReference type="InterPro" id="IPR044780">
    <property type="entry name" value="Heh2/Src1"/>
</dbReference>
<evidence type="ECO:0000256" key="3">
    <source>
        <dbReference type="ARBA" id="ARBA00022692"/>
    </source>
</evidence>
<dbReference type="CDD" id="cd12935">
    <property type="entry name" value="LEM_like"/>
    <property type="match status" value="1"/>
</dbReference>
<name>A0A8H5GJ16_9AGAR</name>
<feature type="region of interest" description="Disordered" evidence="7">
    <location>
        <begin position="313"/>
        <end position="335"/>
    </location>
</feature>
<evidence type="ECO:0000256" key="4">
    <source>
        <dbReference type="ARBA" id="ARBA00022989"/>
    </source>
</evidence>
<dbReference type="InterPro" id="IPR018996">
    <property type="entry name" value="Man1/Src1-like_C"/>
</dbReference>
<protein>
    <submittedName>
        <fullName evidence="11">Uncharacterized protein</fullName>
    </submittedName>
</protein>
<reference evidence="11 12" key="1">
    <citation type="journal article" date="2020" name="ISME J.">
        <title>Uncovering the hidden diversity of litter-decomposition mechanisms in mushroom-forming fungi.</title>
        <authorList>
            <person name="Floudas D."/>
            <person name="Bentzer J."/>
            <person name="Ahren D."/>
            <person name="Johansson T."/>
            <person name="Persson P."/>
            <person name="Tunlid A."/>
        </authorList>
    </citation>
    <scope>NUCLEOTIDE SEQUENCE [LARGE SCALE GENOMIC DNA]</scope>
    <source>
        <strain evidence="11 12">CBS 291.85</strain>
    </source>
</reference>
<keyword evidence="6" id="KW-0539">Nucleus</keyword>
<dbReference type="EMBL" id="JAACJM010000026">
    <property type="protein sequence ID" value="KAF5365666.1"/>
    <property type="molecule type" value="Genomic_DNA"/>
</dbReference>
<dbReference type="GO" id="GO:0071763">
    <property type="term" value="P:nuclear membrane organization"/>
    <property type="evidence" value="ECO:0007669"/>
    <property type="project" value="TreeGrafter"/>
</dbReference>
<gene>
    <name evidence="11" type="ORF">D9758_003311</name>
</gene>
<dbReference type="PANTHER" id="PTHR47808">
    <property type="entry name" value="INNER NUCLEAR MEMBRANE PROTEIN HEH2-RELATED"/>
    <property type="match status" value="1"/>
</dbReference>
<dbReference type="OrthoDB" id="5376590at2759"/>
<dbReference type="Pfam" id="PF09402">
    <property type="entry name" value="MSC"/>
    <property type="match status" value="1"/>
</dbReference>
<keyword evidence="4 8" id="KW-1133">Transmembrane helix</keyword>
<keyword evidence="5 8" id="KW-0472">Membrane</keyword>
<feature type="transmembrane region" description="Helical" evidence="8">
    <location>
        <begin position="662"/>
        <end position="679"/>
    </location>
</feature>
<evidence type="ECO:0000256" key="1">
    <source>
        <dbReference type="ARBA" id="ARBA00004540"/>
    </source>
</evidence>
<dbReference type="PANTHER" id="PTHR47808:SF2">
    <property type="entry name" value="LEM DOMAIN-CONTAINING PROTEIN 2"/>
    <property type="match status" value="1"/>
</dbReference>
<evidence type="ECO:0000313" key="11">
    <source>
        <dbReference type="EMBL" id="KAF5365666.1"/>
    </source>
</evidence>
<feature type="compositionally biased region" description="Basic residues" evidence="7">
    <location>
        <begin position="212"/>
        <end position="225"/>
    </location>
</feature>
<accession>A0A8H5GJ16</accession>
<dbReference type="GO" id="GO:0005637">
    <property type="term" value="C:nuclear inner membrane"/>
    <property type="evidence" value="ECO:0007669"/>
    <property type="project" value="UniProtKB-SubCell"/>
</dbReference>
<dbReference type="Gene3D" id="1.10.10.1180">
    <property type="entry name" value="MAN1, winged-helix domain"/>
    <property type="match status" value="1"/>
</dbReference>
<evidence type="ECO:0000256" key="8">
    <source>
        <dbReference type="SAM" id="Phobius"/>
    </source>
</evidence>
<organism evidence="11 12">
    <name type="scientific">Tetrapyrgos nigripes</name>
    <dbReference type="NCBI Taxonomy" id="182062"/>
    <lineage>
        <taxon>Eukaryota</taxon>
        <taxon>Fungi</taxon>
        <taxon>Dikarya</taxon>
        <taxon>Basidiomycota</taxon>
        <taxon>Agaricomycotina</taxon>
        <taxon>Agaricomycetes</taxon>
        <taxon>Agaricomycetidae</taxon>
        <taxon>Agaricales</taxon>
        <taxon>Marasmiineae</taxon>
        <taxon>Marasmiaceae</taxon>
        <taxon>Tetrapyrgos</taxon>
    </lineage>
</organism>
<evidence type="ECO:0000259" key="9">
    <source>
        <dbReference type="Pfam" id="PF09402"/>
    </source>
</evidence>
<dbReference type="Proteomes" id="UP000559256">
    <property type="component" value="Unassembled WGS sequence"/>
</dbReference>
<feature type="compositionally biased region" description="Polar residues" evidence="7">
    <location>
        <begin position="193"/>
        <end position="205"/>
    </location>
</feature>
<feature type="domain" description="HeH/LEM" evidence="10">
    <location>
        <begin position="22"/>
        <end position="56"/>
    </location>
</feature>
<sequence>MSRLTAAQIIAQGDYLEPDFEPSTLTVSQLLGVLGYHNIIYPTPYSKPKLIQVFNDEIKRRASKFKKERLKKENSIASDEGIKDGMTGELISGRKAPTRRSSRRLSRAPPDEDEDEIPSRPDPPKRRRSSAQPRLGGTSRKSQLPAEPVVQEESEPEDDVPARKASRTKKAEAAGAQSRRVSQAEDSGWEDNNIFQSGAESSSPMRPSPVRTKPRRSTAPRKSRKSMSAPPNLSPPSSPLKAPHFHVSPPKSKFEPDLPDFGSPASRRASGMSNMSLLPVTPPTMTKEEEEELGDSMGMEMKEEYVDTVEPVKFDDEEEAEGVEGTAEDEDEDDNEADVLDHNAVIQERIAKGGEQVALIEDEDGDSLEVSQSLSPLAHILRLLIFAVLVYFISDYKKESASIGYCDTGSDTNSVLEQLRSMRNEIALCNRENRTTLYPDADSPPCPLPPLLPLPRPDSCTPCPEHAICSGHEIACEKAYTLRPPLLLPLLPPPPKASNESFSLSLPPSELVWRVISEVSDGLPGLGSVGIVPRCVEDPRRKRHIGVLGKAIESWLAQERGSRLCAGGADRVVKESDGGEAKRWGLPLDRLRELARHGIPESDLANLDDLFNEAVQQLVQWGGVLMSEDTNGERYLAHKTPSMTLSCQITVKSRDFWVEWRLTFLIMALSAGGFWANWVRRAQQKVEGKRVAELVQIALDTLRHQEMAHHTDPVTAPEPFLSSLQLRDLILQDVHSVASRQRVWDQVEKVVESNANVRANLEEVGGGDELRVWRWVGSAARGRLSLGDISMAAEQEEEDIA</sequence>
<evidence type="ECO:0000256" key="7">
    <source>
        <dbReference type="SAM" id="MobiDB-lite"/>
    </source>
</evidence>
<evidence type="ECO:0000256" key="2">
    <source>
        <dbReference type="ARBA" id="ARBA00022553"/>
    </source>
</evidence>
<proteinExistence type="predicted"/>
<feature type="domain" description="Man1/Src1-like C-terminal" evidence="9">
    <location>
        <begin position="384"/>
        <end position="778"/>
    </location>
</feature>